<evidence type="ECO:0000256" key="2">
    <source>
        <dbReference type="SAM" id="Phobius"/>
    </source>
</evidence>
<feature type="transmembrane region" description="Helical" evidence="2">
    <location>
        <begin position="149"/>
        <end position="174"/>
    </location>
</feature>
<keyword evidence="5" id="KW-1185">Reference proteome</keyword>
<dbReference type="Proteomes" id="UP000297643">
    <property type="component" value="Unassembled WGS sequence"/>
</dbReference>
<protein>
    <submittedName>
        <fullName evidence="4">PspC domain-containing protein</fullName>
    </submittedName>
</protein>
<comment type="caution">
    <text evidence="4">The sequence shown here is derived from an EMBL/GenBank/DDBJ whole genome shotgun (WGS) entry which is preliminary data.</text>
</comment>
<reference evidence="4 5" key="1">
    <citation type="submission" date="2019-03" db="EMBL/GenBank/DDBJ databases">
        <title>Genomics of glacier-inhabiting Cryobacterium strains.</title>
        <authorList>
            <person name="Liu Q."/>
            <person name="Xin Y.-H."/>
        </authorList>
    </citation>
    <scope>NUCLEOTIDE SEQUENCE [LARGE SCALE GENOMIC DNA]</scope>
    <source>
        <strain evidence="4 5">RHLT2-21</strain>
    </source>
</reference>
<feature type="compositionally biased region" description="Pro residues" evidence="1">
    <location>
        <begin position="229"/>
        <end position="239"/>
    </location>
</feature>
<keyword evidence="2" id="KW-1133">Transmembrane helix</keyword>
<keyword evidence="2" id="KW-0472">Membrane</keyword>
<feature type="domain" description="Phage shock protein PspC N-terminal" evidence="3">
    <location>
        <begin position="46"/>
        <end position="98"/>
    </location>
</feature>
<evidence type="ECO:0000313" key="4">
    <source>
        <dbReference type="EMBL" id="TFC07683.1"/>
    </source>
</evidence>
<feature type="compositionally biased region" description="Basic and acidic residues" evidence="1">
    <location>
        <begin position="309"/>
        <end position="320"/>
    </location>
</feature>
<feature type="compositionally biased region" description="Gly residues" evidence="1">
    <location>
        <begin position="182"/>
        <end position="197"/>
    </location>
</feature>
<sequence>MALSPRRWLSLSMTAENPTYPAKGHTPTGPDQLTRFFDWIRRSGLVRGGERWLAGVCGSVAAKTGLDPMIVRGIVVVLGVLGAPVVLLYAIGWALLPNVLGRIHAEEALRGRFEPAIIAIIALLVLTIAPFNRGIWWDGVPGAWGMPDWITATLSVAWGLAVAAGIVWLIVYLVRRRQAGTTPGGPAQGGPAQGGPALGRPTPYGSAPYGSAQGGPTPPASPDETTITTPPPPAVPPVPADLGPLTADSAAATQPTEAFPQGAPNQETPSDMSPPAAYSTQAPSGPAFSSQEYPTQGSPTHGQAAAWARQEEQNRLRADQSRAWQDQNRVRREQQLAQQSERAARWRARRPSAATTTITLGLALLAGAIAYLGYSGGEWSTGAFVFGLAMALGLVAVGIIVAGIRGRESGALGWMALLAVVALVWVGVAPQGTQFTFAGNQRWNVVSSAEDSPTGYAMVAGAPTVDLSDLDTATGRQTNGQTVDVWLGFGVTTLVLPARRPVEVEVHLLAGAVGSESTGGEPVRGGVLIRDVRTVNGTDARSVPRIRVWSLAGQVKFIGGSDAGSTLRSTP</sequence>
<dbReference type="AlphaFoldDB" id="A0A4V6QGV2"/>
<feature type="transmembrane region" description="Helical" evidence="2">
    <location>
        <begin position="352"/>
        <end position="372"/>
    </location>
</feature>
<gene>
    <name evidence="4" type="ORF">E3O32_01165</name>
</gene>
<organism evidence="4 5">
    <name type="scientific">Cryobacterium mannosilyticum</name>
    <dbReference type="NCBI Taxonomy" id="1259190"/>
    <lineage>
        <taxon>Bacteria</taxon>
        <taxon>Bacillati</taxon>
        <taxon>Actinomycetota</taxon>
        <taxon>Actinomycetes</taxon>
        <taxon>Micrococcales</taxon>
        <taxon>Microbacteriaceae</taxon>
        <taxon>Cryobacterium</taxon>
    </lineage>
</organism>
<evidence type="ECO:0000313" key="5">
    <source>
        <dbReference type="Proteomes" id="UP000297643"/>
    </source>
</evidence>
<name>A0A4V6QGV2_9MICO</name>
<feature type="compositionally biased region" description="Polar residues" evidence="1">
    <location>
        <begin position="278"/>
        <end position="301"/>
    </location>
</feature>
<dbReference type="EMBL" id="SOFM01000005">
    <property type="protein sequence ID" value="TFC07683.1"/>
    <property type="molecule type" value="Genomic_DNA"/>
</dbReference>
<dbReference type="InterPro" id="IPR007168">
    <property type="entry name" value="Phageshock_PspC_N"/>
</dbReference>
<accession>A0A4V6QGV2</accession>
<evidence type="ECO:0000259" key="3">
    <source>
        <dbReference type="Pfam" id="PF04024"/>
    </source>
</evidence>
<feature type="transmembrane region" description="Helical" evidence="2">
    <location>
        <begin position="116"/>
        <end position="137"/>
    </location>
</feature>
<proteinExistence type="predicted"/>
<keyword evidence="2" id="KW-0812">Transmembrane</keyword>
<feature type="transmembrane region" description="Helical" evidence="2">
    <location>
        <begin position="384"/>
        <end position="404"/>
    </location>
</feature>
<feature type="region of interest" description="Disordered" evidence="1">
    <location>
        <begin position="180"/>
        <end position="348"/>
    </location>
</feature>
<feature type="transmembrane region" description="Helical" evidence="2">
    <location>
        <begin position="411"/>
        <end position="428"/>
    </location>
</feature>
<evidence type="ECO:0000256" key="1">
    <source>
        <dbReference type="SAM" id="MobiDB-lite"/>
    </source>
</evidence>
<dbReference type="Pfam" id="PF04024">
    <property type="entry name" value="PspC"/>
    <property type="match status" value="1"/>
</dbReference>
<feature type="transmembrane region" description="Helical" evidence="2">
    <location>
        <begin position="69"/>
        <end position="96"/>
    </location>
</feature>